<reference evidence="2 3" key="1">
    <citation type="submission" date="2021-02" db="EMBL/GenBank/DDBJ databases">
        <title>Nitrogen-fixing ability and nitrogen fixation related genes of thermophilic fermentative bacteria in the genus Caldicellulosiruptor.</title>
        <authorList>
            <person name="Chen Y."/>
            <person name="Nishihara A."/>
            <person name="Haruta S."/>
        </authorList>
    </citation>
    <scope>NUCLEOTIDE SEQUENCE [LARGE SCALE GENOMIC DNA]</scope>
    <source>
        <strain evidence="2 3">YA01</strain>
    </source>
</reference>
<dbReference type="Pfam" id="PF13684">
    <property type="entry name" value="FakA-like_C"/>
    <property type="match status" value="1"/>
</dbReference>
<dbReference type="PROSITE" id="PS51480">
    <property type="entry name" value="DHAL"/>
    <property type="match status" value="1"/>
</dbReference>
<feature type="domain" description="DhaL" evidence="1">
    <location>
        <begin position="7"/>
        <end position="201"/>
    </location>
</feature>
<dbReference type="Pfam" id="PF21645">
    <property type="entry name" value="FakA-like_M"/>
    <property type="match status" value="1"/>
</dbReference>
<evidence type="ECO:0000313" key="3">
    <source>
        <dbReference type="Proteomes" id="UP000663623"/>
    </source>
</evidence>
<dbReference type="EMBL" id="AP024480">
    <property type="protein sequence ID" value="BCS81324.1"/>
    <property type="molecule type" value="Genomic_DNA"/>
</dbReference>
<dbReference type="RefSeq" id="WP_207178032.1">
    <property type="nucleotide sequence ID" value="NZ_AP024480.1"/>
</dbReference>
<dbReference type="Pfam" id="PF02734">
    <property type="entry name" value="Dak2"/>
    <property type="match status" value="1"/>
</dbReference>
<evidence type="ECO:0000313" key="2">
    <source>
        <dbReference type="EMBL" id="BCS81324.1"/>
    </source>
</evidence>
<dbReference type="NCBIfam" id="TIGR03599">
    <property type="entry name" value="YloV"/>
    <property type="match status" value="1"/>
</dbReference>
<dbReference type="Gene3D" id="1.25.40.340">
    <property type="match status" value="1"/>
</dbReference>
<dbReference type="Proteomes" id="UP000663623">
    <property type="component" value="Chromosome"/>
</dbReference>
<dbReference type="InterPro" id="IPR048394">
    <property type="entry name" value="FakA-like_M"/>
</dbReference>
<dbReference type="InterPro" id="IPR050270">
    <property type="entry name" value="DegV_domain_contain"/>
</dbReference>
<proteinExistence type="predicted"/>
<gene>
    <name evidence="2" type="ORF">CaldiYA01_12840</name>
</gene>
<dbReference type="SMART" id="SM01121">
    <property type="entry name" value="Dak1_2"/>
    <property type="match status" value="1"/>
</dbReference>
<dbReference type="InterPro" id="IPR033470">
    <property type="entry name" value="FakA-like_C"/>
</dbReference>
<dbReference type="SUPFAM" id="SSF101473">
    <property type="entry name" value="DhaL-like"/>
    <property type="match status" value="1"/>
</dbReference>
<organism evidence="2 3">
    <name type="scientific">Caldicellulosiruptor diazotrophicus</name>
    <dbReference type="NCBI Taxonomy" id="2806205"/>
    <lineage>
        <taxon>Bacteria</taxon>
        <taxon>Bacillati</taxon>
        <taxon>Bacillota</taxon>
        <taxon>Bacillota incertae sedis</taxon>
        <taxon>Caldicellulosiruptorales</taxon>
        <taxon>Caldicellulosiruptoraceae</taxon>
        <taxon>Caldicellulosiruptor</taxon>
    </lineage>
</organism>
<dbReference type="InterPro" id="IPR004007">
    <property type="entry name" value="DhaL_dom"/>
</dbReference>
<dbReference type="PANTHER" id="PTHR33434">
    <property type="entry name" value="DEGV DOMAIN-CONTAINING PROTEIN DR_1986-RELATED"/>
    <property type="match status" value="1"/>
</dbReference>
<accession>A0ABN6E9J4</accession>
<dbReference type="InterPro" id="IPR036117">
    <property type="entry name" value="DhaL_dom_sf"/>
</dbReference>
<evidence type="ECO:0000259" key="1">
    <source>
        <dbReference type="PROSITE" id="PS51480"/>
    </source>
</evidence>
<protein>
    <recommendedName>
        <fullName evidence="1">DhaL domain-containing protein</fullName>
    </recommendedName>
</protein>
<keyword evidence="3" id="KW-1185">Reference proteome</keyword>
<dbReference type="InterPro" id="IPR019986">
    <property type="entry name" value="YloV-like"/>
</dbReference>
<sequence>MKLLTADVLKNMLKAANNYLKLHIDKINSLNVFPVPDGDTGANMSATLDSSIKEINGKTFEDVDKLMNAVAFGSLKGARGNSGVILSQLLRGFAKELKGKDVIDIQTFVACLKSASASAYKAVMKPTEGTMLTVARGIAEDVEKEVAEGIVSEIEDLLEVCVSSRKKWLAKTPEMLPILKEANVVDSGGMGLVIIFEGMYKFLKEGMVFEESSQQEVYTALTFKPEEIKFTYCTEFFITGLKKNIEKEFKEYLDTIGDSIIVIQDGDILKTHVHTNSPGKVIEKALKYGELINIKIDNMKYQHQEFIGKRESLKTEVQTQAEVIIKEYGFVAVSQGEGFNEILKGLGIDFIIEGGQTMNPSAEDFVNAIKNVPARNIFIFPNNKNVIMSAELSLQLVNTNKNVVIMKTTNIPECIAAMIKFDLSKSVEENIKLMQEAINSVKVVEITKAVRNTKINGFEIEEGDFIGISKKEIVACDKDMQKVALACVEKIVDSTTQILSIYYGKDVALEDIEMLVKNIQKRYQKIDIESYESGNEVYQLIIVAEM</sequence>
<dbReference type="SMART" id="SM01120">
    <property type="entry name" value="Dak2"/>
    <property type="match status" value="1"/>
</dbReference>
<dbReference type="PANTHER" id="PTHR33434:SF4">
    <property type="entry name" value="PHOSPHATASE PROTEIN"/>
    <property type="match status" value="1"/>
</dbReference>
<name>A0ABN6E9J4_9FIRM</name>